<protein>
    <submittedName>
        <fullName evidence="6">Subtilisin-like protease sbt1.5</fullName>
    </submittedName>
</protein>
<reference evidence="6 7" key="1">
    <citation type="journal article" date="2018" name="Sci. Data">
        <title>The draft genome sequence of cork oak.</title>
        <authorList>
            <person name="Ramos A.M."/>
            <person name="Usie A."/>
            <person name="Barbosa P."/>
            <person name="Barros P.M."/>
            <person name="Capote T."/>
            <person name="Chaves I."/>
            <person name="Simoes F."/>
            <person name="Abreu I."/>
            <person name="Carrasquinho I."/>
            <person name="Faro C."/>
            <person name="Guimaraes J.B."/>
            <person name="Mendonca D."/>
            <person name="Nobrega F."/>
            <person name="Rodrigues L."/>
            <person name="Saibo N.J.M."/>
            <person name="Varela M.C."/>
            <person name="Egas C."/>
            <person name="Matos J."/>
            <person name="Miguel C.M."/>
            <person name="Oliveira M.M."/>
            <person name="Ricardo C.P."/>
            <person name="Goncalves S."/>
        </authorList>
    </citation>
    <scope>NUCLEOTIDE SEQUENCE [LARGE SCALE GENOMIC DNA]</scope>
    <source>
        <strain evidence="7">cv. HL8</strain>
    </source>
</reference>
<dbReference type="PANTHER" id="PTHR10795">
    <property type="entry name" value="PROPROTEIN CONVERTASE SUBTILISIN/KEXIN"/>
    <property type="match status" value="1"/>
</dbReference>
<dbReference type="GO" id="GO:0006508">
    <property type="term" value="P:proteolysis"/>
    <property type="evidence" value="ECO:0007669"/>
    <property type="project" value="UniProtKB-KW"/>
</dbReference>
<evidence type="ECO:0000256" key="3">
    <source>
        <dbReference type="ARBA" id="ARBA00022729"/>
    </source>
</evidence>
<dbReference type="AlphaFoldDB" id="A0AAW0LB91"/>
<accession>A0AAW0LB91</accession>
<dbReference type="Pfam" id="PF00082">
    <property type="entry name" value="Peptidase_S8"/>
    <property type="match status" value="1"/>
</dbReference>
<proteinExistence type="inferred from homology"/>
<dbReference type="InterPro" id="IPR045051">
    <property type="entry name" value="SBT"/>
</dbReference>
<feature type="domain" description="Peptidase S8/S53" evidence="5">
    <location>
        <begin position="11"/>
        <end position="103"/>
    </location>
</feature>
<gene>
    <name evidence="6" type="primary">SBT1.5_5</name>
    <name evidence="6" type="ORF">CFP56_005513</name>
</gene>
<evidence type="ECO:0000256" key="1">
    <source>
        <dbReference type="ARBA" id="ARBA00004613"/>
    </source>
</evidence>
<dbReference type="InterPro" id="IPR036852">
    <property type="entry name" value="Peptidase_S8/S53_dom_sf"/>
</dbReference>
<evidence type="ECO:0000259" key="5">
    <source>
        <dbReference type="Pfam" id="PF00082"/>
    </source>
</evidence>
<name>A0AAW0LB91_QUESU</name>
<sequence length="144" mass="15656">MKFVLTRLGTEPAPQVAYFSAKGPNPISPGVLKPDIFWLQELMQVKKYYLASDYALSTSTATPHVAGFGALLKALYPEWSPAAIQSAIMTSAYAKDIIGAILKDQRTGLSATPLPFGAGYINPNKATDPGLIYDTSFQDYMEFL</sequence>
<comment type="caution">
    <text evidence="4">Lacks conserved residue(s) required for the propagation of feature annotation.</text>
</comment>
<keyword evidence="7" id="KW-1185">Reference proteome</keyword>
<organism evidence="6 7">
    <name type="scientific">Quercus suber</name>
    <name type="common">Cork oak</name>
    <dbReference type="NCBI Taxonomy" id="58331"/>
    <lineage>
        <taxon>Eukaryota</taxon>
        <taxon>Viridiplantae</taxon>
        <taxon>Streptophyta</taxon>
        <taxon>Embryophyta</taxon>
        <taxon>Tracheophyta</taxon>
        <taxon>Spermatophyta</taxon>
        <taxon>Magnoliopsida</taxon>
        <taxon>eudicotyledons</taxon>
        <taxon>Gunneridae</taxon>
        <taxon>Pentapetalae</taxon>
        <taxon>rosids</taxon>
        <taxon>fabids</taxon>
        <taxon>Fagales</taxon>
        <taxon>Fagaceae</taxon>
        <taxon>Quercus</taxon>
    </lineage>
</organism>
<dbReference type="GO" id="GO:0005576">
    <property type="term" value="C:extracellular region"/>
    <property type="evidence" value="ECO:0007669"/>
    <property type="project" value="UniProtKB-SubCell"/>
</dbReference>
<comment type="similarity">
    <text evidence="2 4">Belongs to the peptidase S8 family.</text>
</comment>
<dbReference type="Proteomes" id="UP000237347">
    <property type="component" value="Unassembled WGS sequence"/>
</dbReference>
<comment type="subcellular location">
    <subcellularLocation>
        <location evidence="1">Secreted</location>
    </subcellularLocation>
</comment>
<evidence type="ECO:0000256" key="2">
    <source>
        <dbReference type="ARBA" id="ARBA00011073"/>
    </source>
</evidence>
<dbReference type="Gene3D" id="3.40.50.200">
    <property type="entry name" value="Peptidase S8/S53 domain"/>
    <property type="match status" value="1"/>
</dbReference>
<comment type="caution">
    <text evidence="6">The sequence shown here is derived from an EMBL/GenBank/DDBJ whole genome shotgun (WGS) entry which is preliminary data.</text>
</comment>
<evidence type="ECO:0000313" key="7">
    <source>
        <dbReference type="Proteomes" id="UP000237347"/>
    </source>
</evidence>
<dbReference type="InterPro" id="IPR000209">
    <property type="entry name" value="Peptidase_S8/S53_dom"/>
</dbReference>
<evidence type="ECO:0000256" key="4">
    <source>
        <dbReference type="PROSITE-ProRule" id="PRU01240"/>
    </source>
</evidence>
<keyword evidence="3" id="KW-0732">Signal</keyword>
<dbReference type="PROSITE" id="PS51892">
    <property type="entry name" value="SUBTILASE"/>
    <property type="match status" value="1"/>
</dbReference>
<dbReference type="SUPFAM" id="SSF52743">
    <property type="entry name" value="Subtilisin-like"/>
    <property type="match status" value="1"/>
</dbReference>
<evidence type="ECO:0000313" key="6">
    <source>
        <dbReference type="EMBL" id="KAK7848134.1"/>
    </source>
</evidence>
<dbReference type="EMBL" id="PKMF04000131">
    <property type="protein sequence ID" value="KAK7848134.1"/>
    <property type="molecule type" value="Genomic_DNA"/>
</dbReference>
<dbReference type="GO" id="GO:0004252">
    <property type="term" value="F:serine-type endopeptidase activity"/>
    <property type="evidence" value="ECO:0007669"/>
    <property type="project" value="InterPro"/>
</dbReference>